<dbReference type="Gene3D" id="2.40.50.40">
    <property type="match status" value="1"/>
</dbReference>
<feature type="domain" description="Chromo" evidence="1">
    <location>
        <begin position="28"/>
        <end position="73"/>
    </location>
</feature>
<evidence type="ECO:0000259" key="1">
    <source>
        <dbReference type="Pfam" id="PF00385"/>
    </source>
</evidence>
<protein>
    <recommendedName>
        <fullName evidence="1">Chromo domain-containing protein</fullName>
    </recommendedName>
</protein>
<comment type="caution">
    <text evidence="2">The sequence shown here is derived from an EMBL/GenBank/DDBJ whole genome shotgun (WGS) entry which is preliminary data.</text>
</comment>
<proteinExistence type="predicted"/>
<dbReference type="InterPro" id="IPR016197">
    <property type="entry name" value="Chromo-like_dom_sf"/>
</dbReference>
<dbReference type="AlphaFoldDB" id="A0A2K3ML61"/>
<reference evidence="2 3" key="1">
    <citation type="journal article" date="2014" name="Am. J. Bot.">
        <title>Genome assembly and annotation for red clover (Trifolium pratense; Fabaceae).</title>
        <authorList>
            <person name="Istvanek J."/>
            <person name="Jaros M."/>
            <person name="Krenek A."/>
            <person name="Repkova J."/>
        </authorList>
    </citation>
    <scope>NUCLEOTIDE SEQUENCE [LARGE SCALE GENOMIC DNA]</scope>
    <source>
        <strain evidence="3">cv. Tatra</strain>
        <tissue evidence="2">Young leaves</tissue>
    </source>
</reference>
<evidence type="ECO:0000313" key="3">
    <source>
        <dbReference type="Proteomes" id="UP000236291"/>
    </source>
</evidence>
<dbReference type="InterPro" id="IPR023780">
    <property type="entry name" value="Chromo_domain"/>
</dbReference>
<sequence length="105" mass="11928">MKKAIGNYQVQGELPKELDISPNDDVYPEKVLGSRLTVKDGLTISQSLVQWKNKSIDEVTWEDDDMIRGQFPQFSLEDKAVIMEEGVDRNVNEEMGLDYGPKPKV</sequence>
<dbReference type="SUPFAM" id="SSF54160">
    <property type="entry name" value="Chromo domain-like"/>
    <property type="match status" value="1"/>
</dbReference>
<organism evidence="2 3">
    <name type="scientific">Trifolium pratense</name>
    <name type="common">Red clover</name>
    <dbReference type="NCBI Taxonomy" id="57577"/>
    <lineage>
        <taxon>Eukaryota</taxon>
        <taxon>Viridiplantae</taxon>
        <taxon>Streptophyta</taxon>
        <taxon>Embryophyta</taxon>
        <taxon>Tracheophyta</taxon>
        <taxon>Spermatophyta</taxon>
        <taxon>Magnoliopsida</taxon>
        <taxon>eudicotyledons</taxon>
        <taxon>Gunneridae</taxon>
        <taxon>Pentapetalae</taxon>
        <taxon>rosids</taxon>
        <taxon>fabids</taxon>
        <taxon>Fabales</taxon>
        <taxon>Fabaceae</taxon>
        <taxon>Papilionoideae</taxon>
        <taxon>50 kb inversion clade</taxon>
        <taxon>NPAAA clade</taxon>
        <taxon>Hologalegina</taxon>
        <taxon>IRL clade</taxon>
        <taxon>Trifolieae</taxon>
        <taxon>Trifolium</taxon>
    </lineage>
</organism>
<dbReference type="EMBL" id="ASHM01066454">
    <property type="protein sequence ID" value="PNX91505.1"/>
    <property type="molecule type" value="Genomic_DNA"/>
</dbReference>
<dbReference type="Pfam" id="PF00385">
    <property type="entry name" value="Chromo"/>
    <property type="match status" value="1"/>
</dbReference>
<gene>
    <name evidence="2" type="ORF">L195_g047636</name>
</gene>
<reference evidence="2 3" key="2">
    <citation type="journal article" date="2017" name="Front. Plant Sci.">
        <title>Gene Classification and Mining of Molecular Markers Useful in Red Clover (Trifolium pratense) Breeding.</title>
        <authorList>
            <person name="Istvanek J."/>
            <person name="Dluhosova J."/>
            <person name="Dluhos P."/>
            <person name="Patkova L."/>
            <person name="Nedelnik J."/>
            <person name="Repkova J."/>
        </authorList>
    </citation>
    <scope>NUCLEOTIDE SEQUENCE [LARGE SCALE GENOMIC DNA]</scope>
    <source>
        <strain evidence="3">cv. Tatra</strain>
        <tissue evidence="2">Young leaves</tissue>
    </source>
</reference>
<feature type="non-terminal residue" evidence="2">
    <location>
        <position position="105"/>
    </location>
</feature>
<accession>A0A2K3ML61</accession>
<dbReference type="Proteomes" id="UP000236291">
    <property type="component" value="Unassembled WGS sequence"/>
</dbReference>
<evidence type="ECO:0000313" key="2">
    <source>
        <dbReference type="EMBL" id="PNX91505.1"/>
    </source>
</evidence>
<name>A0A2K3ML61_TRIPR</name>